<reference evidence="2" key="2">
    <citation type="journal article" date="2015" name="Data Brief">
        <title>Shoot transcriptome of the giant reed, Arundo donax.</title>
        <authorList>
            <person name="Barrero R.A."/>
            <person name="Guerrero F.D."/>
            <person name="Moolhuijzen P."/>
            <person name="Goolsby J.A."/>
            <person name="Tidwell J."/>
            <person name="Bellgard S.E."/>
            <person name="Bellgard M.I."/>
        </authorList>
    </citation>
    <scope>NUCLEOTIDE SEQUENCE</scope>
    <source>
        <tissue evidence="2">Shoot tissue taken approximately 20 cm above the soil surface</tissue>
    </source>
</reference>
<evidence type="ECO:0000256" key="1">
    <source>
        <dbReference type="SAM" id="MobiDB-lite"/>
    </source>
</evidence>
<feature type="compositionally biased region" description="Polar residues" evidence="1">
    <location>
        <begin position="13"/>
        <end position="33"/>
    </location>
</feature>
<reference evidence="2" key="1">
    <citation type="submission" date="2014-09" db="EMBL/GenBank/DDBJ databases">
        <authorList>
            <person name="Magalhaes I.L.F."/>
            <person name="Oliveira U."/>
            <person name="Santos F.R."/>
            <person name="Vidigal T.H.D.A."/>
            <person name="Brescovit A.D."/>
            <person name="Santos A.J."/>
        </authorList>
    </citation>
    <scope>NUCLEOTIDE SEQUENCE</scope>
    <source>
        <tissue evidence="2">Shoot tissue taken approximately 20 cm above the soil surface</tissue>
    </source>
</reference>
<protein>
    <submittedName>
        <fullName evidence="2">Uncharacterized protein</fullName>
    </submittedName>
</protein>
<name>A0A0A9EKW8_ARUDO</name>
<sequence length="42" mass="4767">MAWGLISCEEEPNSTWPGSFRVRTQPSEQTSEQTKIDLNLSL</sequence>
<dbReference type="AlphaFoldDB" id="A0A0A9EKW8"/>
<organism evidence="2">
    <name type="scientific">Arundo donax</name>
    <name type="common">Giant reed</name>
    <name type="synonym">Donax arundinaceus</name>
    <dbReference type="NCBI Taxonomy" id="35708"/>
    <lineage>
        <taxon>Eukaryota</taxon>
        <taxon>Viridiplantae</taxon>
        <taxon>Streptophyta</taxon>
        <taxon>Embryophyta</taxon>
        <taxon>Tracheophyta</taxon>
        <taxon>Spermatophyta</taxon>
        <taxon>Magnoliopsida</taxon>
        <taxon>Liliopsida</taxon>
        <taxon>Poales</taxon>
        <taxon>Poaceae</taxon>
        <taxon>PACMAD clade</taxon>
        <taxon>Arundinoideae</taxon>
        <taxon>Arundineae</taxon>
        <taxon>Arundo</taxon>
    </lineage>
</organism>
<proteinExistence type="predicted"/>
<feature type="region of interest" description="Disordered" evidence="1">
    <location>
        <begin position="1"/>
        <end position="42"/>
    </location>
</feature>
<dbReference type="EMBL" id="GBRH01197149">
    <property type="protein sequence ID" value="JAE00747.1"/>
    <property type="molecule type" value="Transcribed_RNA"/>
</dbReference>
<evidence type="ECO:0000313" key="2">
    <source>
        <dbReference type="EMBL" id="JAE00747.1"/>
    </source>
</evidence>
<accession>A0A0A9EKW8</accession>